<evidence type="ECO:0000256" key="5">
    <source>
        <dbReference type="ARBA" id="ARBA00022664"/>
    </source>
</evidence>
<dbReference type="PROSITE" id="PS51462">
    <property type="entry name" value="NUDIX"/>
    <property type="match status" value="1"/>
</dbReference>
<dbReference type="GO" id="GO:0000184">
    <property type="term" value="P:nuclear-transcribed mRNA catabolic process, nonsense-mediated decay"/>
    <property type="evidence" value="ECO:0007669"/>
    <property type="project" value="UniProtKB-KW"/>
</dbReference>
<name>A0A9P6WRK4_9ASCO</name>
<dbReference type="GO" id="GO:0030145">
    <property type="term" value="F:manganese ion binding"/>
    <property type="evidence" value="ECO:0007669"/>
    <property type="project" value="InterPro"/>
</dbReference>
<evidence type="ECO:0000256" key="2">
    <source>
        <dbReference type="ARBA" id="ARBA00004201"/>
    </source>
</evidence>
<comment type="caution">
    <text evidence="13">The sequence shown here is derived from an EMBL/GenBank/DDBJ whole genome shotgun (WGS) entry which is preliminary data.</text>
</comment>
<keyword evidence="5" id="KW-0507">mRNA processing</keyword>
<organism evidence="13 14">
    <name type="scientific">Pichia californica</name>
    <dbReference type="NCBI Taxonomy" id="460514"/>
    <lineage>
        <taxon>Eukaryota</taxon>
        <taxon>Fungi</taxon>
        <taxon>Dikarya</taxon>
        <taxon>Ascomycota</taxon>
        <taxon>Saccharomycotina</taxon>
        <taxon>Pichiomycetes</taxon>
        <taxon>Pichiales</taxon>
        <taxon>Pichiaceae</taxon>
        <taxon>Pichia</taxon>
    </lineage>
</organism>
<evidence type="ECO:0000256" key="10">
    <source>
        <dbReference type="ARBA" id="ARBA00023211"/>
    </source>
</evidence>
<dbReference type="Gene3D" id="3.90.79.10">
    <property type="entry name" value="Nucleoside Triphosphate Pyrophosphohydrolase"/>
    <property type="match status" value="1"/>
</dbReference>
<feature type="compositionally biased region" description="Basic and acidic residues" evidence="11">
    <location>
        <begin position="553"/>
        <end position="566"/>
    </location>
</feature>
<evidence type="ECO:0000259" key="12">
    <source>
        <dbReference type="PROSITE" id="PS51462"/>
    </source>
</evidence>
<dbReference type="SMART" id="SM01125">
    <property type="entry name" value="DCP2"/>
    <property type="match status" value="1"/>
</dbReference>
<accession>A0A9P6WRK4</accession>
<keyword evidence="9" id="KW-0866">Nonsense-mediated mRNA decay</keyword>
<keyword evidence="4" id="KW-0963">Cytoplasm</keyword>
<evidence type="ECO:0000256" key="7">
    <source>
        <dbReference type="ARBA" id="ARBA00022801"/>
    </source>
</evidence>
<dbReference type="InterPro" id="IPR044099">
    <property type="entry name" value="Dcp2_NUDIX"/>
</dbReference>
<dbReference type="InterPro" id="IPR015797">
    <property type="entry name" value="NUDIX_hydrolase-like_dom_sf"/>
</dbReference>
<keyword evidence="14" id="KW-1185">Reference proteome</keyword>
<evidence type="ECO:0000256" key="3">
    <source>
        <dbReference type="ARBA" id="ARBA00005279"/>
    </source>
</evidence>
<dbReference type="FunFam" id="3.90.79.10:FF:000045">
    <property type="entry name" value="mRNA-decapping enzyme 2"/>
    <property type="match status" value="1"/>
</dbReference>
<dbReference type="Gene3D" id="1.10.10.1050">
    <property type="entry name" value="Dcp2, box A domain"/>
    <property type="match status" value="1"/>
</dbReference>
<reference evidence="13" key="1">
    <citation type="submission" date="2020-11" db="EMBL/GenBank/DDBJ databases">
        <title>Kefir isolates.</title>
        <authorList>
            <person name="Marcisauskas S."/>
            <person name="Kim Y."/>
            <person name="Blasche S."/>
        </authorList>
    </citation>
    <scope>NUCLEOTIDE SEQUENCE</scope>
    <source>
        <strain evidence="13">Olga-1</strain>
    </source>
</reference>
<protein>
    <submittedName>
        <fullName evidence="13">mRNA-decapping enzyme subunit 2</fullName>
    </submittedName>
</protein>
<evidence type="ECO:0000256" key="9">
    <source>
        <dbReference type="ARBA" id="ARBA00023161"/>
    </source>
</evidence>
<dbReference type="InterPro" id="IPR020084">
    <property type="entry name" value="NUDIX_hydrolase_CS"/>
</dbReference>
<dbReference type="PROSITE" id="PS00893">
    <property type="entry name" value="NUDIX_BOX"/>
    <property type="match status" value="1"/>
</dbReference>
<dbReference type="Pfam" id="PF05026">
    <property type="entry name" value="DCP2"/>
    <property type="match status" value="1"/>
</dbReference>
<evidence type="ECO:0000256" key="1">
    <source>
        <dbReference type="ARBA" id="ARBA00001936"/>
    </source>
</evidence>
<dbReference type="PANTHER" id="PTHR23114:SF17">
    <property type="entry name" value="M7GPPPN-MRNA HYDROLASE"/>
    <property type="match status" value="1"/>
</dbReference>
<comment type="cofactor">
    <cofactor evidence="1">
        <name>Mn(2+)</name>
        <dbReference type="ChEBI" id="CHEBI:29035"/>
    </cofactor>
</comment>
<evidence type="ECO:0000313" key="14">
    <source>
        <dbReference type="Proteomes" id="UP000697127"/>
    </source>
</evidence>
<dbReference type="PANTHER" id="PTHR23114">
    <property type="entry name" value="M7GPPPN-MRNA HYDROLASE"/>
    <property type="match status" value="1"/>
</dbReference>
<dbReference type="Proteomes" id="UP000697127">
    <property type="component" value="Unassembled WGS sequence"/>
</dbReference>
<feature type="region of interest" description="Disordered" evidence="11">
    <location>
        <begin position="295"/>
        <end position="338"/>
    </location>
</feature>
<evidence type="ECO:0000256" key="8">
    <source>
        <dbReference type="ARBA" id="ARBA00022884"/>
    </source>
</evidence>
<dbReference type="GO" id="GO:0000290">
    <property type="term" value="P:deadenylation-dependent decapping of nuclear-transcribed mRNA"/>
    <property type="evidence" value="ECO:0007669"/>
    <property type="project" value="InterPro"/>
</dbReference>
<feature type="compositionally biased region" description="Polar residues" evidence="11">
    <location>
        <begin position="569"/>
        <end position="585"/>
    </location>
</feature>
<dbReference type="SUPFAM" id="SSF140586">
    <property type="entry name" value="Dcp2 domain-like"/>
    <property type="match status" value="1"/>
</dbReference>
<evidence type="ECO:0000256" key="11">
    <source>
        <dbReference type="SAM" id="MobiDB-lite"/>
    </source>
</evidence>
<keyword evidence="10" id="KW-0464">Manganese</keyword>
<keyword evidence="7" id="KW-0378">Hydrolase</keyword>
<dbReference type="CDD" id="cd03672">
    <property type="entry name" value="NUDIX_Dcp2p_Nudt20"/>
    <property type="match status" value="1"/>
</dbReference>
<dbReference type="AlphaFoldDB" id="A0A9P6WRK4"/>
<dbReference type="InterPro" id="IPR000086">
    <property type="entry name" value="NUDIX_hydrolase_dom"/>
</dbReference>
<feature type="domain" description="Nudix hydrolase" evidence="12">
    <location>
        <begin position="99"/>
        <end position="225"/>
    </location>
</feature>
<dbReference type="EMBL" id="PUHW01000009">
    <property type="protein sequence ID" value="KAG0691073.1"/>
    <property type="molecule type" value="Genomic_DNA"/>
</dbReference>
<dbReference type="GO" id="GO:0140933">
    <property type="term" value="F:5'-(N(7)-methylguanosine 5'-triphospho)-[mRNA] hydrolase activity"/>
    <property type="evidence" value="ECO:0007669"/>
    <property type="project" value="InterPro"/>
</dbReference>
<sequence length="948" mass="107100">MSIPLREGFVDESLERCLEDLLVRFVINCPEEDLSSEERVLFQIEEAHWFYQDFLRTLNPLLPSMKMKQFTNKIIEQCPLIWKWGDPSEALAQFGVYKSTIPVRGCALLNSSMDKMLLVKGIESPSWGFPRGKISKGETDVECALRELEEETGFDASDLIDEDEFVERTIRGKNYKMFIIKGVPDDTKFVPQVRYEIVDIKWMDIKFLTKAVKTTSHYYLVGSMLKSILSFIKRMKNNESEEELKRLATIQLKKILGINESAAEEEREDPGRALLSMLQVVAKNAQHISVNSDDISFSSQQNSHVSPSQQQQPQQPQQPQKQEHQQQQSQNPLFSMPIPPNILQMQQNRLVQLPFQNQFPLQMFNPMLFSNYSHSMPHPFLAPPISNPMASQGMAVVPSASSFSKPQFSLASKRSDHANSKELLNILKSKPQPKDNARKSSSAELLSILKKPAVSSPGPIKILKRETPLNKPETPEINKNKVMETPIAKTVLDITEPANNTTTRDMSRPFPSGKPIMLLKKNNPVLSQSSDVLKKQLDQEPKISSPEISTPEPTEKSHTSSERKDISVGSLSLLTNPNEKNKSDPSTQLLAILQKKQPVETPSNNVGVYESNTSSDKSKELLTILTTKSPITTAPSQSPSPQTPIVNMNATNELLNILHKKTQVESTAPQSALTEQTSNTSSALLELLKRPSSSTASITTRNSSPMPQNYASPLSQHVSMNGFNTFQQPQFQVPMQQPVQQPMQQPMHQLQPMQNPLTMDQLFQMQQQQVYSPMHPQVQPQVQQPQVQQPQVHQPQVQQPQVHQPQVHQPQVHQPQVQQPQVQQPQVQQPQVHQPQVQQPQVHQPQVHQPQVHQPQVQQQPNQTNNVSSLLNILKGPKKSNIDNYGITENPIFNSFNNNISQQTNSPIISDDTKEIQDFQEFEDFDDGEIEGEYINNGGLYDDDDDDE</sequence>
<keyword evidence="8" id="KW-0694">RNA-binding</keyword>
<evidence type="ECO:0000313" key="13">
    <source>
        <dbReference type="EMBL" id="KAG0691073.1"/>
    </source>
</evidence>
<comment type="similarity">
    <text evidence="3">Belongs to the Nudix hydrolase family. DCP2 subfamily.</text>
</comment>
<dbReference type="InterPro" id="IPR007722">
    <property type="entry name" value="DCP2_BoxA"/>
</dbReference>
<feature type="region of interest" description="Disordered" evidence="11">
    <location>
        <begin position="537"/>
        <end position="585"/>
    </location>
</feature>
<feature type="compositionally biased region" description="Low complexity" evidence="11">
    <location>
        <begin position="770"/>
        <end position="861"/>
    </location>
</feature>
<evidence type="ECO:0000256" key="4">
    <source>
        <dbReference type="ARBA" id="ARBA00022490"/>
    </source>
</evidence>
<evidence type="ECO:0000256" key="6">
    <source>
        <dbReference type="ARBA" id="ARBA00022723"/>
    </source>
</evidence>
<feature type="compositionally biased region" description="Low complexity" evidence="11">
    <location>
        <begin position="298"/>
        <end position="332"/>
    </location>
</feature>
<proteinExistence type="inferred from homology"/>
<feature type="region of interest" description="Disordered" evidence="11">
    <location>
        <begin position="497"/>
        <end position="518"/>
    </location>
</feature>
<dbReference type="GO" id="GO:0006397">
    <property type="term" value="P:mRNA processing"/>
    <property type="evidence" value="ECO:0007669"/>
    <property type="project" value="UniProtKB-KW"/>
</dbReference>
<dbReference type="GO" id="GO:0003723">
    <property type="term" value="F:RNA binding"/>
    <property type="evidence" value="ECO:0007669"/>
    <property type="project" value="UniProtKB-KW"/>
</dbReference>
<dbReference type="InterPro" id="IPR036189">
    <property type="entry name" value="DCP2_BoxA_sf"/>
</dbReference>
<gene>
    <name evidence="13" type="primary">DCP2</name>
    <name evidence="13" type="ORF">C6P40_005300</name>
</gene>
<keyword evidence="6" id="KW-0479">Metal-binding</keyword>
<feature type="region of interest" description="Disordered" evidence="11">
    <location>
        <begin position="770"/>
        <end position="862"/>
    </location>
</feature>
<dbReference type="GO" id="GO:0000932">
    <property type="term" value="C:P-body"/>
    <property type="evidence" value="ECO:0007669"/>
    <property type="project" value="UniProtKB-SubCell"/>
</dbReference>
<dbReference type="Pfam" id="PF00293">
    <property type="entry name" value="NUDIX"/>
    <property type="match status" value="1"/>
</dbReference>
<dbReference type="SUPFAM" id="SSF55811">
    <property type="entry name" value="Nudix"/>
    <property type="match status" value="1"/>
</dbReference>
<comment type="subcellular location">
    <subcellularLocation>
        <location evidence="2">Cytoplasm</location>
        <location evidence="2">P-body</location>
    </subcellularLocation>
</comment>